<gene>
    <name evidence="2" type="ORF">FHS42_003330</name>
</gene>
<accession>A0A7W9UYS5</accession>
<dbReference type="EMBL" id="JACHJL010000007">
    <property type="protein sequence ID" value="MBB5936255.1"/>
    <property type="molecule type" value="Genomic_DNA"/>
</dbReference>
<keyword evidence="1" id="KW-1133">Transmembrane helix</keyword>
<evidence type="ECO:0000313" key="3">
    <source>
        <dbReference type="Proteomes" id="UP000588098"/>
    </source>
</evidence>
<comment type="caution">
    <text evidence="2">The sequence shown here is derived from an EMBL/GenBank/DDBJ whole genome shotgun (WGS) entry which is preliminary data.</text>
</comment>
<keyword evidence="3" id="KW-1185">Reference proteome</keyword>
<evidence type="ECO:0000313" key="2">
    <source>
        <dbReference type="EMBL" id="MBB5936255.1"/>
    </source>
</evidence>
<proteinExistence type="predicted"/>
<keyword evidence="1" id="KW-0472">Membrane</keyword>
<reference evidence="2 3" key="1">
    <citation type="submission" date="2020-08" db="EMBL/GenBank/DDBJ databases">
        <title>Genomic Encyclopedia of Type Strains, Phase III (KMG-III): the genomes of soil and plant-associated and newly described type strains.</title>
        <authorList>
            <person name="Whitman W."/>
        </authorList>
    </citation>
    <scope>NUCLEOTIDE SEQUENCE [LARGE SCALE GENOMIC DNA]</scope>
    <source>
        <strain evidence="2 3">CECT 8305</strain>
    </source>
</reference>
<feature type="transmembrane region" description="Helical" evidence="1">
    <location>
        <begin position="24"/>
        <end position="44"/>
    </location>
</feature>
<dbReference type="RefSeq" id="WP_246494846.1">
    <property type="nucleotide sequence ID" value="NZ_JACHJL010000007.1"/>
</dbReference>
<protein>
    <recommendedName>
        <fullName evidence="4">Secreted protein</fullName>
    </recommendedName>
</protein>
<keyword evidence="1" id="KW-0812">Transmembrane</keyword>
<organism evidence="2 3">
    <name type="scientific">Streptomyces zagrosensis</name>
    <dbReference type="NCBI Taxonomy" id="1042984"/>
    <lineage>
        <taxon>Bacteria</taxon>
        <taxon>Bacillati</taxon>
        <taxon>Actinomycetota</taxon>
        <taxon>Actinomycetes</taxon>
        <taxon>Kitasatosporales</taxon>
        <taxon>Streptomycetaceae</taxon>
        <taxon>Streptomyces</taxon>
    </lineage>
</organism>
<dbReference type="AlphaFoldDB" id="A0A7W9UYS5"/>
<dbReference type="Proteomes" id="UP000588098">
    <property type="component" value="Unassembled WGS sequence"/>
</dbReference>
<evidence type="ECO:0000256" key="1">
    <source>
        <dbReference type="SAM" id="Phobius"/>
    </source>
</evidence>
<name>A0A7W9UYS5_9ACTN</name>
<sequence length="270" mass="28510">MTDTPQVWNLVGLALGPGGAESDLIAGAAALVVGLTLGWLAHTATARRRLARERAFFGLPKGSECVLVTHRDSTSASQWSIPRHDALALLCLSSVVETCGAHAEVAPHDTGLQGFGARTEFCVGDPISHRRLAAHLANLLPGVLVHPGDGNGMDRATFTIGGTAYRMEPGAVEYVLLARLTAGGGDRPVFLAAGQRPITHRAAVRHLVRHRSRLARKHGHDGSFCLLLKVINSQAYGPDVVELVADLSKVATTPAESKGHRAARSTDKAL</sequence>
<evidence type="ECO:0008006" key="4">
    <source>
        <dbReference type="Google" id="ProtNLM"/>
    </source>
</evidence>